<accession>A0A5E4WUH5</accession>
<dbReference type="AlphaFoldDB" id="A0A5E4WUH5"/>
<dbReference type="EMBL" id="CABPSE010000012">
    <property type="protein sequence ID" value="VVE28181.1"/>
    <property type="molecule type" value="Genomic_DNA"/>
</dbReference>
<evidence type="ECO:0000313" key="2">
    <source>
        <dbReference type="Proteomes" id="UP000383971"/>
    </source>
</evidence>
<sequence>MVSSANHGISQNNTIGYTIKKQCLGVPAVAGKFQTQTQKSPHLRGLQGCLVLLYASHCQTRDHSHSIVAGGLPEMS</sequence>
<evidence type="ECO:0000313" key="1">
    <source>
        <dbReference type="EMBL" id="VVE28181.1"/>
    </source>
</evidence>
<gene>
    <name evidence="1" type="ORF">PCO31111_03515</name>
</gene>
<organism evidence="1 2">
    <name type="scientific">Pandoraea communis</name>
    <dbReference type="NCBI Taxonomy" id="2508297"/>
    <lineage>
        <taxon>Bacteria</taxon>
        <taxon>Pseudomonadati</taxon>
        <taxon>Pseudomonadota</taxon>
        <taxon>Betaproteobacteria</taxon>
        <taxon>Burkholderiales</taxon>
        <taxon>Burkholderiaceae</taxon>
        <taxon>Pandoraea</taxon>
    </lineage>
</organism>
<dbReference type="Proteomes" id="UP000383971">
    <property type="component" value="Unassembled WGS sequence"/>
</dbReference>
<keyword evidence="2" id="KW-1185">Reference proteome</keyword>
<proteinExistence type="predicted"/>
<name>A0A5E4WUH5_9BURK</name>
<reference evidence="1 2" key="1">
    <citation type="submission" date="2019-08" db="EMBL/GenBank/DDBJ databases">
        <authorList>
            <person name="Peeters C."/>
        </authorList>
    </citation>
    <scope>NUCLEOTIDE SEQUENCE [LARGE SCALE GENOMIC DNA]</scope>
    <source>
        <strain evidence="1 2">LMG 31111</strain>
    </source>
</reference>
<protein>
    <submittedName>
        <fullName evidence="1">Uncharacterized protein</fullName>
    </submittedName>
</protein>